<dbReference type="InterPro" id="IPR036097">
    <property type="entry name" value="HisK_dim/P_sf"/>
</dbReference>
<sequence length="1788" mass="202986">MRVSILGVLATIAVILVWERLTLNEQYHYKQLIQQEASGIELQLSRELTHRIVTLKQMANRWEVDGGTAKESWEKDAEAYIHDFSGYQAIEWVDPTFRVRWVVSKVGNEVTQNTDFSQESRRQITLKIARDLDEVILTRRIRWTQGGQGFLATVPIFVGDRFDGFIVGVFHFQTLFDSVLNVPPGYKVAIYDGTESIYRQGGFPSHSTLQKTVIVRAYGADWRVVVASTKQATSPLPIVVLIAGLTLIGLCLLVIYLIRISQDQVHQLKRTNQQLQQEFEHRQQAEIAQTQLAAIVEFSEDAIISKDLNSIIRSWNHGAEQVFGYTADEILGQSIKKLIPPEYYAEEQEILHRILRGESIKHYDTKRLRKDGTFIDVSITISALKDKAGNIIGASKIARNITESKQAQESLYESELRYRQLINNLNTGFVIHAPDTKILLCNSTACDLLGLTIEQMMGKSAIDPAWHFVREDGTQMPIEEYPINRVLSTQTSLKNYVLGINSGKPTLVWVLVNGFPEFDHQNQLKQIGITFIDITKIKQAEAEQQEMSEVMENALSGISKLDAQGRYLYVNKTYAQITGYQPEEMIGMLWQKTVHPDDLEKLIAAYEIMLKTGRVEVEATGIRKDGSIIYKQLVMIANSDEQHQLLGHYCFMKDISEKARLEAERKQAELKLEKELLRTKALFNTSLDGIVVMNNQGDAIQSSPRFAEMIGYTPEETLSLNVADWDAQWTKEQLQTILKNPNFIPLFETRHRRKDGSEYDVEISYSRVTLEGEVIHFCICRDISKRKQAEIDLQISQARFAGILEIANDAIISVNQHQEITLFNKGAEQIFGYQAEEILGKPLTLLIPERFAKIHHQHLADYAKIGGYARPMSERGGIFGRRKDGSEFPAEASISNLNLKGEIIFTVFLRDITARQEAEAALRQSEEKFRTAIDFTYDWEYWLDTKGQFIYTSPSCERITGFSPNEFITNPNLISEIIYPDDFPTLDNHICNYHSGVEFAEFRIITRESEIRWISHTCQPLFSHENQFLGLRISNRDITQQKQIETQRQQAEQALRESEARFQAFMNHSPAPAWITDINGLILYVSQTYSQSFQLPTEDLLGKTIFDIYPTNIAQQFLDNILTVSRTHEVIKTIEIAPRPDGSLGDFLVYKFPIPDPSGQILIGGVAIDVTQQHQAETALHESEERLQLALEASGDGLWDWNIEQGEVYLSSRYQEMLGYQPGELQMDFNLWIEMIHPEERSLVWDCLNAHLKDGFVSFAFDYRFQCKSGEWKWIADYGKVVAYNAQGQPIRMIGTHKDISDRKQKEIALRQAMEAAEQANLAKSIFLANMSHELRTPLNVILGFTQVMAHDPSLTPNQQEDLQTIRRSGDHLLNLINDVLDLSKIESGHCTLEESDFDLIALLHSLRNMLAERASSKGLDLYFDIPPDVPQFIRADAQKLRQILINLLGNAIKFTHQGSITLQVRGELSPEETSSPCWILEFAVIDTGVGIAPFELDTIFNAFVQAQAGKQAVSGTGLGLTISRKLLQLMGGDIAVRSTIGKGTTFSFTLPVSLSDGVDLEPNTSERLIIGLAPNQPHHRILVVDDRRENRLLIVRLLTELGFEVREACNGQEAVQQWQEWQPDLTWMDIRMPILDGYEATRQIRAMEQGQSSIIIALTAQASRSDRTLALAAGCNDYMSKPFREQTLFQKMAQYLGVEYRYAESATLEVLPSHSKSLTPEEVKVMPPEWIMQVHEAALDLNDHQILELIAEIPPKHQPLIEALTSLVDNFQLEAIAILTKIEGEDR</sequence>
<feature type="domain" description="PAC" evidence="17">
    <location>
        <begin position="1259"/>
        <end position="1312"/>
    </location>
</feature>
<dbReference type="Proteomes" id="UP000640725">
    <property type="component" value="Unassembled WGS sequence"/>
</dbReference>
<keyword evidence="5" id="KW-0808">Transferase</keyword>
<feature type="domain" description="PAC" evidence="17">
    <location>
        <begin position="998"/>
        <end position="1050"/>
    </location>
</feature>
<feature type="domain" description="PAS" evidence="16">
    <location>
        <begin position="1183"/>
        <end position="1255"/>
    </location>
</feature>
<evidence type="ECO:0000256" key="13">
    <source>
        <dbReference type="SAM" id="Phobius"/>
    </source>
</evidence>
<evidence type="ECO:0000256" key="10">
    <source>
        <dbReference type="ARBA" id="ARBA00023136"/>
    </source>
</evidence>
<dbReference type="InterPro" id="IPR000700">
    <property type="entry name" value="PAS-assoc_C"/>
</dbReference>
<feature type="coiled-coil region" evidence="12">
    <location>
        <begin position="1041"/>
        <end position="1068"/>
    </location>
</feature>
<feature type="domain" description="Histidine kinase" evidence="14">
    <location>
        <begin position="1330"/>
        <end position="1555"/>
    </location>
</feature>
<dbReference type="PANTHER" id="PTHR43047">
    <property type="entry name" value="TWO-COMPONENT HISTIDINE PROTEIN KINASE"/>
    <property type="match status" value="1"/>
</dbReference>
<feature type="domain" description="PAS" evidence="16">
    <location>
        <begin position="288"/>
        <end position="358"/>
    </location>
</feature>
<evidence type="ECO:0000256" key="12">
    <source>
        <dbReference type="SAM" id="Coils"/>
    </source>
</evidence>
<feature type="modified residue" description="4-aspartylphosphate" evidence="11">
    <location>
        <position position="1630"/>
    </location>
</feature>
<evidence type="ECO:0000256" key="2">
    <source>
        <dbReference type="ARBA" id="ARBA00004370"/>
    </source>
</evidence>
<evidence type="ECO:0000259" key="18">
    <source>
        <dbReference type="PROSITE" id="PS50839"/>
    </source>
</evidence>
<dbReference type="InterPro" id="IPR013655">
    <property type="entry name" value="PAS_fold_3"/>
</dbReference>
<keyword evidence="9" id="KW-0902">Two-component regulatory system</keyword>
<feature type="domain" description="PAS" evidence="16">
    <location>
        <begin position="543"/>
        <end position="613"/>
    </location>
</feature>
<dbReference type="CDD" id="cd00082">
    <property type="entry name" value="HisKA"/>
    <property type="match status" value="1"/>
</dbReference>
<dbReference type="Pfam" id="PF08447">
    <property type="entry name" value="PAS_3"/>
    <property type="match status" value="3"/>
</dbReference>
<dbReference type="Gene3D" id="3.30.450.20">
    <property type="entry name" value="PAS domain"/>
    <property type="match status" value="8"/>
</dbReference>
<feature type="domain" description="Response regulatory" evidence="15">
    <location>
        <begin position="1581"/>
        <end position="1697"/>
    </location>
</feature>
<dbReference type="Gene3D" id="3.40.50.2300">
    <property type="match status" value="1"/>
</dbReference>
<feature type="domain" description="PAC" evidence="17">
    <location>
        <begin position="361"/>
        <end position="413"/>
    </location>
</feature>
<dbReference type="InterPro" id="IPR000014">
    <property type="entry name" value="PAS"/>
</dbReference>
<dbReference type="InterPro" id="IPR003661">
    <property type="entry name" value="HisK_dim/P_dom"/>
</dbReference>
<dbReference type="CDD" id="cd17546">
    <property type="entry name" value="REC_hyHK_CKI1_RcsC-like"/>
    <property type="match status" value="1"/>
</dbReference>
<feature type="transmembrane region" description="Helical" evidence="13">
    <location>
        <begin position="6"/>
        <end position="23"/>
    </location>
</feature>
<evidence type="ECO:0000256" key="11">
    <source>
        <dbReference type="PROSITE-ProRule" id="PRU00169"/>
    </source>
</evidence>
<dbReference type="InterPro" id="IPR035965">
    <property type="entry name" value="PAS-like_dom_sf"/>
</dbReference>
<dbReference type="InterPro" id="IPR006189">
    <property type="entry name" value="CHASE_dom"/>
</dbReference>
<evidence type="ECO:0000256" key="6">
    <source>
        <dbReference type="ARBA" id="ARBA00022692"/>
    </source>
</evidence>
<dbReference type="InterPro" id="IPR042240">
    <property type="entry name" value="CHASE_sf"/>
</dbReference>
<dbReference type="InterPro" id="IPR003594">
    <property type="entry name" value="HATPase_dom"/>
</dbReference>
<dbReference type="SUPFAM" id="SSF55874">
    <property type="entry name" value="ATPase domain of HSP90 chaperone/DNA topoisomerase II/histidine kinase"/>
    <property type="match status" value="1"/>
</dbReference>
<dbReference type="EMBL" id="JADEWU010000056">
    <property type="protein sequence ID" value="MBE9145413.1"/>
    <property type="molecule type" value="Genomic_DNA"/>
</dbReference>
<dbReference type="Pfam" id="PF13426">
    <property type="entry name" value="PAS_9"/>
    <property type="match status" value="2"/>
</dbReference>
<feature type="domain" description="PAS" evidence="16">
    <location>
        <begin position="414"/>
        <end position="490"/>
    </location>
</feature>
<evidence type="ECO:0000259" key="17">
    <source>
        <dbReference type="PROSITE" id="PS50113"/>
    </source>
</evidence>
<dbReference type="PROSITE" id="PS50839">
    <property type="entry name" value="CHASE"/>
    <property type="match status" value="1"/>
</dbReference>
<evidence type="ECO:0000313" key="20">
    <source>
        <dbReference type="Proteomes" id="UP000640725"/>
    </source>
</evidence>
<dbReference type="InterPro" id="IPR001789">
    <property type="entry name" value="Sig_transdc_resp-reg_receiver"/>
</dbReference>
<evidence type="ECO:0000259" key="15">
    <source>
        <dbReference type="PROSITE" id="PS50110"/>
    </source>
</evidence>
<feature type="domain" description="PAS" evidence="16">
    <location>
        <begin position="796"/>
        <end position="849"/>
    </location>
</feature>
<evidence type="ECO:0000256" key="8">
    <source>
        <dbReference type="ARBA" id="ARBA00022989"/>
    </source>
</evidence>
<evidence type="ECO:0000313" key="19">
    <source>
        <dbReference type="EMBL" id="MBE9145413.1"/>
    </source>
</evidence>
<dbReference type="SUPFAM" id="SSF55785">
    <property type="entry name" value="PYP-like sensor domain (PAS domain)"/>
    <property type="match status" value="8"/>
</dbReference>
<comment type="caution">
    <text evidence="19">The sequence shown here is derived from an EMBL/GenBank/DDBJ whole genome shotgun (WGS) entry which is preliminary data.</text>
</comment>
<feature type="domain" description="PAS" evidence="16">
    <location>
        <begin position="1058"/>
        <end position="1109"/>
    </location>
</feature>
<dbReference type="Pfam" id="PF08448">
    <property type="entry name" value="PAS_4"/>
    <property type="match status" value="1"/>
</dbReference>
<keyword evidence="20" id="KW-1185">Reference proteome</keyword>
<evidence type="ECO:0000256" key="4">
    <source>
        <dbReference type="ARBA" id="ARBA00022553"/>
    </source>
</evidence>
<dbReference type="SUPFAM" id="SSF52172">
    <property type="entry name" value="CheY-like"/>
    <property type="match status" value="1"/>
</dbReference>
<dbReference type="PROSITE" id="PS50113">
    <property type="entry name" value="PAC"/>
    <property type="match status" value="5"/>
</dbReference>
<feature type="coiled-coil region" evidence="12">
    <location>
        <begin position="258"/>
        <end position="288"/>
    </location>
</feature>
<keyword evidence="4 11" id="KW-0597">Phosphoprotein</keyword>
<dbReference type="Pfam" id="PF03924">
    <property type="entry name" value="CHASE"/>
    <property type="match status" value="1"/>
</dbReference>
<dbReference type="InterPro" id="IPR013767">
    <property type="entry name" value="PAS_fold"/>
</dbReference>
<dbReference type="Pfam" id="PF00512">
    <property type="entry name" value="HisKA"/>
    <property type="match status" value="1"/>
</dbReference>
<protein>
    <recommendedName>
        <fullName evidence="3">histidine kinase</fullName>
        <ecNumber evidence="3">2.7.13.3</ecNumber>
    </recommendedName>
</protein>
<comment type="catalytic activity">
    <reaction evidence="1">
        <text>ATP + protein L-histidine = ADP + protein N-phospho-L-histidine.</text>
        <dbReference type="EC" id="2.7.13.3"/>
    </reaction>
</comment>
<dbReference type="SMART" id="SM00388">
    <property type="entry name" value="HisKA"/>
    <property type="match status" value="1"/>
</dbReference>
<feature type="domain" description="PAS" evidence="16">
    <location>
        <begin position="675"/>
        <end position="719"/>
    </location>
</feature>
<evidence type="ECO:0000256" key="1">
    <source>
        <dbReference type="ARBA" id="ARBA00000085"/>
    </source>
</evidence>
<evidence type="ECO:0000259" key="14">
    <source>
        <dbReference type="PROSITE" id="PS50109"/>
    </source>
</evidence>
<dbReference type="CDD" id="cd00130">
    <property type="entry name" value="PAS"/>
    <property type="match status" value="8"/>
</dbReference>
<dbReference type="Pfam" id="PF00072">
    <property type="entry name" value="Response_reg"/>
    <property type="match status" value="1"/>
</dbReference>
<evidence type="ECO:0000256" key="3">
    <source>
        <dbReference type="ARBA" id="ARBA00012438"/>
    </source>
</evidence>
<dbReference type="CDD" id="cd16922">
    <property type="entry name" value="HATPase_EvgS-ArcB-TorS-like"/>
    <property type="match status" value="1"/>
</dbReference>
<dbReference type="PROSITE" id="PS50109">
    <property type="entry name" value="HIS_KIN"/>
    <property type="match status" value="1"/>
</dbReference>
<dbReference type="SMART" id="SM01079">
    <property type="entry name" value="CHASE"/>
    <property type="match status" value="1"/>
</dbReference>
<evidence type="ECO:0000256" key="5">
    <source>
        <dbReference type="ARBA" id="ARBA00022679"/>
    </source>
</evidence>
<dbReference type="Pfam" id="PF02518">
    <property type="entry name" value="HATPase_c"/>
    <property type="match status" value="1"/>
</dbReference>
<keyword evidence="8 13" id="KW-1133">Transmembrane helix</keyword>
<accession>A0ABR9UG12</accession>
<keyword evidence="12" id="KW-0175">Coiled coil</keyword>
<feature type="domain" description="CHASE" evidence="18">
    <location>
        <begin position="90"/>
        <end position="179"/>
    </location>
</feature>
<dbReference type="InterPro" id="IPR004358">
    <property type="entry name" value="Sig_transdc_His_kin-like_C"/>
</dbReference>
<dbReference type="SUPFAM" id="SSF47384">
    <property type="entry name" value="Homodimeric domain of signal transducing histidine kinase"/>
    <property type="match status" value="1"/>
</dbReference>
<dbReference type="SMART" id="SM00387">
    <property type="entry name" value="HATPase_c"/>
    <property type="match status" value="1"/>
</dbReference>
<feature type="domain" description="PAC" evidence="17">
    <location>
        <begin position="615"/>
        <end position="667"/>
    </location>
</feature>
<dbReference type="SMART" id="SM00448">
    <property type="entry name" value="REC"/>
    <property type="match status" value="1"/>
</dbReference>
<dbReference type="InterPro" id="IPR013656">
    <property type="entry name" value="PAS_4"/>
</dbReference>
<dbReference type="Pfam" id="PF00989">
    <property type="entry name" value="PAS"/>
    <property type="match status" value="2"/>
</dbReference>
<keyword evidence="7" id="KW-0418">Kinase</keyword>
<reference evidence="19 20" key="1">
    <citation type="submission" date="2020-10" db="EMBL/GenBank/DDBJ databases">
        <authorList>
            <person name="Castelo-Branco R."/>
            <person name="Eusebio N."/>
            <person name="Adriana R."/>
            <person name="Vieira A."/>
            <person name="Brugerolle De Fraissinette N."/>
            <person name="Rezende De Castro R."/>
            <person name="Schneider M.P."/>
            <person name="Vasconcelos V."/>
            <person name="Leao P.N."/>
        </authorList>
    </citation>
    <scope>NUCLEOTIDE SEQUENCE [LARGE SCALE GENOMIC DNA]</scope>
    <source>
        <strain evidence="19 20">LEGE 06226</strain>
    </source>
</reference>
<evidence type="ECO:0000256" key="9">
    <source>
        <dbReference type="ARBA" id="ARBA00023012"/>
    </source>
</evidence>
<dbReference type="PROSITE" id="PS50110">
    <property type="entry name" value="RESPONSE_REGULATORY"/>
    <property type="match status" value="1"/>
</dbReference>
<dbReference type="SMART" id="SM00091">
    <property type="entry name" value="PAS"/>
    <property type="match status" value="8"/>
</dbReference>
<dbReference type="PANTHER" id="PTHR43047:SF72">
    <property type="entry name" value="OSMOSENSING HISTIDINE PROTEIN KINASE SLN1"/>
    <property type="match status" value="1"/>
</dbReference>
<evidence type="ECO:0000259" key="16">
    <source>
        <dbReference type="PROSITE" id="PS50112"/>
    </source>
</evidence>
<proteinExistence type="predicted"/>
<dbReference type="PRINTS" id="PR00344">
    <property type="entry name" value="BCTRLSENSOR"/>
</dbReference>
<dbReference type="InterPro" id="IPR011006">
    <property type="entry name" value="CheY-like_superfamily"/>
</dbReference>
<comment type="subcellular location">
    <subcellularLocation>
        <location evidence="2">Membrane</location>
    </subcellularLocation>
</comment>
<dbReference type="InterPro" id="IPR036890">
    <property type="entry name" value="HATPase_C_sf"/>
</dbReference>
<dbReference type="SMART" id="SM00086">
    <property type="entry name" value="PAC"/>
    <property type="match status" value="7"/>
</dbReference>
<dbReference type="EC" id="2.7.13.3" evidence="3"/>
<feature type="transmembrane region" description="Helical" evidence="13">
    <location>
        <begin position="238"/>
        <end position="258"/>
    </location>
</feature>
<dbReference type="InterPro" id="IPR005467">
    <property type="entry name" value="His_kinase_dom"/>
</dbReference>
<dbReference type="Gene3D" id="1.10.287.130">
    <property type="match status" value="1"/>
</dbReference>
<dbReference type="Gene3D" id="3.30.450.350">
    <property type="entry name" value="CHASE domain"/>
    <property type="match status" value="1"/>
</dbReference>
<dbReference type="InterPro" id="IPR001610">
    <property type="entry name" value="PAC"/>
</dbReference>
<keyword evidence="6 13" id="KW-0812">Transmembrane</keyword>
<dbReference type="Gene3D" id="3.30.565.10">
    <property type="entry name" value="Histidine kinase-like ATPase, C-terminal domain"/>
    <property type="match status" value="1"/>
</dbReference>
<organism evidence="19 20">
    <name type="scientific">Planktothrix mougeotii LEGE 06226</name>
    <dbReference type="NCBI Taxonomy" id="1828728"/>
    <lineage>
        <taxon>Bacteria</taxon>
        <taxon>Bacillati</taxon>
        <taxon>Cyanobacteriota</taxon>
        <taxon>Cyanophyceae</taxon>
        <taxon>Oscillatoriophycideae</taxon>
        <taxon>Oscillatoriales</taxon>
        <taxon>Microcoleaceae</taxon>
        <taxon>Planktothrix</taxon>
    </lineage>
</organism>
<evidence type="ECO:0000256" key="7">
    <source>
        <dbReference type="ARBA" id="ARBA00022777"/>
    </source>
</evidence>
<name>A0ABR9UG12_9CYAN</name>
<dbReference type="PROSITE" id="PS50112">
    <property type="entry name" value="PAS"/>
    <property type="match status" value="8"/>
</dbReference>
<gene>
    <name evidence="19" type="ORF">IQ236_19640</name>
</gene>
<dbReference type="NCBIfam" id="TIGR00229">
    <property type="entry name" value="sensory_box"/>
    <property type="match status" value="8"/>
</dbReference>
<feature type="domain" description="PAS" evidence="16">
    <location>
        <begin position="925"/>
        <end position="982"/>
    </location>
</feature>
<keyword evidence="10 13" id="KW-0472">Membrane</keyword>
<feature type="domain" description="PAC" evidence="17">
    <location>
        <begin position="494"/>
        <end position="546"/>
    </location>
</feature>